<dbReference type="PANTHER" id="PTHR21137">
    <property type="entry name" value="ODORANT RECEPTOR"/>
    <property type="match status" value="1"/>
</dbReference>
<evidence type="ECO:0000256" key="7">
    <source>
        <dbReference type="ARBA" id="ARBA00023136"/>
    </source>
</evidence>
<evidence type="ECO:0000256" key="3">
    <source>
        <dbReference type="ARBA" id="ARBA00022606"/>
    </source>
</evidence>
<protein>
    <submittedName>
        <fullName evidence="10">Uncharacterized protein</fullName>
    </submittedName>
</protein>
<comment type="subcellular location">
    <subcellularLocation>
        <location evidence="1">Cell membrane</location>
        <topology evidence="1">Multi-pass membrane protein</topology>
    </subcellularLocation>
</comment>
<keyword evidence="7" id="KW-0472">Membrane</keyword>
<keyword evidence="3" id="KW-0716">Sensory transduction</keyword>
<organism evidence="10 11">
    <name type="scientific">Ignelater luminosus</name>
    <name type="common">Cucubano</name>
    <name type="synonym">Pyrophorus luminosus</name>
    <dbReference type="NCBI Taxonomy" id="2038154"/>
    <lineage>
        <taxon>Eukaryota</taxon>
        <taxon>Metazoa</taxon>
        <taxon>Ecdysozoa</taxon>
        <taxon>Arthropoda</taxon>
        <taxon>Hexapoda</taxon>
        <taxon>Insecta</taxon>
        <taxon>Pterygota</taxon>
        <taxon>Neoptera</taxon>
        <taxon>Endopterygota</taxon>
        <taxon>Coleoptera</taxon>
        <taxon>Polyphaga</taxon>
        <taxon>Elateriformia</taxon>
        <taxon>Elateroidea</taxon>
        <taxon>Elateridae</taxon>
        <taxon>Agrypninae</taxon>
        <taxon>Pyrophorini</taxon>
        <taxon>Ignelater</taxon>
    </lineage>
</organism>
<dbReference type="Proteomes" id="UP000801492">
    <property type="component" value="Unassembled WGS sequence"/>
</dbReference>
<evidence type="ECO:0000256" key="5">
    <source>
        <dbReference type="ARBA" id="ARBA00022725"/>
    </source>
</evidence>
<evidence type="ECO:0000256" key="8">
    <source>
        <dbReference type="ARBA" id="ARBA00023170"/>
    </source>
</evidence>
<evidence type="ECO:0000313" key="10">
    <source>
        <dbReference type="EMBL" id="KAF2899187.1"/>
    </source>
</evidence>
<evidence type="ECO:0000256" key="1">
    <source>
        <dbReference type="ARBA" id="ARBA00004651"/>
    </source>
</evidence>
<dbReference type="InterPro" id="IPR004117">
    <property type="entry name" value="7tm6_olfct_rcpt"/>
</dbReference>
<dbReference type="PANTHER" id="PTHR21137:SF35">
    <property type="entry name" value="ODORANT RECEPTOR 19A-RELATED"/>
    <property type="match status" value="1"/>
</dbReference>
<evidence type="ECO:0000313" key="11">
    <source>
        <dbReference type="Proteomes" id="UP000801492"/>
    </source>
</evidence>
<reference evidence="10" key="1">
    <citation type="submission" date="2019-08" db="EMBL/GenBank/DDBJ databases">
        <title>The genome of the North American firefly Photinus pyralis.</title>
        <authorList>
            <consortium name="Photinus pyralis genome working group"/>
            <person name="Fallon T.R."/>
            <person name="Sander Lower S.E."/>
            <person name="Weng J.-K."/>
        </authorList>
    </citation>
    <scope>NUCLEOTIDE SEQUENCE</scope>
    <source>
        <strain evidence="10">TRF0915ILg1</strain>
        <tissue evidence="10">Whole body</tissue>
    </source>
</reference>
<evidence type="ECO:0000256" key="9">
    <source>
        <dbReference type="ARBA" id="ARBA00023224"/>
    </source>
</evidence>
<dbReference type="GO" id="GO:0007165">
    <property type="term" value="P:signal transduction"/>
    <property type="evidence" value="ECO:0007669"/>
    <property type="project" value="UniProtKB-KW"/>
</dbReference>
<dbReference type="Pfam" id="PF02949">
    <property type="entry name" value="7tm_6"/>
    <property type="match status" value="1"/>
</dbReference>
<keyword evidence="6" id="KW-1133">Transmembrane helix</keyword>
<name>A0A8K0GET9_IGNLU</name>
<dbReference type="GO" id="GO:0005549">
    <property type="term" value="F:odorant binding"/>
    <property type="evidence" value="ECO:0007669"/>
    <property type="project" value="InterPro"/>
</dbReference>
<evidence type="ECO:0000256" key="2">
    <source>
        <dbReference type="ARBA" id="ARBA00022475"/>
    </source>
</evidence>
<keyword evidence="4" id="KW-0812">Transmembrane</keyword>
<dbReference type="OrthoDB" id="8196465at2759"/>
<accession>A0A8K0GET9</accession>
<sequence>MASAELEILREKIIEAVNVSSLNSEDVQVEYKFDKEVNGNEIILQSMKIREACYMSEWVNCGPSVRKTLFIIMERTKRPLKLYAGGFISLSLDTLVSVS</sequence>
<comment type="caution">
    <text evidence="10">The sequence shown here is derived from an EMBL/GenBank/DDBJ whole genome shotgun (WGS) entry which is preliminary data.</text>
</comment>
<dbReference type="GO" id="GO:0004984">
    <property type="term" value="F:olfactory receptor activity"/>
    <property type="evidence" value="ECO:0007669"/>
    <property type="project" value="InterPro"/>
</dbReference>
<keyword evidence="9" id="KW-0807">Transducer</keyword>
<keyword evidence="5" id="KW-0552">Olfaction</keyword>
<evidence type="ECO:0000256" key="6">
    <source>
        <dbReference type="ARBA" id="ARBA00022989"/>
    </source>
</evidence>
<evidence type="ECO:0000256" key="4">
    <source>
        <dbReference type="ARBA" id="ARBA00022692"/>
    </source>
</evidence>
<dbReference type="EMBL" id="VTPC01002991">
    <property type="protein sequence ID" value="KAF2899187.1"/>
    <property type="molecule type" value="Genomic_DNA"/>
</dbReference>
<gene>
    <name evidence="10" type="ORF">ILUMI_06990</name>
</gene>
<dbReference type="AlphaFoldDB" id="A0A8K0GET9"/>
<keyword evidence="11" id="KW-1185">Reference proteome</keyword>
<dbReference type="GO" id="GO:0005886">
    <property type="term" value="C:plasma membrane"/>
    <property type="evidence" value="ECO:0007669"/>
    <property type="project" value="UniProtKB-SubCell"/>
</dbReference>
<keyword evidence="8" id="KW-0675">Receptor</keyword>
<keyword evidence="2" id="KW-1003">Cell membrane</keyword>
<proteinExistence type="predicted"/>